<dbReference type="Proteomes" id="UP000652153">
    <property type="component" value="Unassembled WGS sequence"/>
</dbReference>
<evidence type="ECO:0000256" key="6">
    <source>
        <dbReference type="ARBA" id="ARBA00023268"/>
    </source>
</evidence>
<dbReference type="NCBIfam" id="NF003417">
    <property type="entry name" value="PRK04813.1"/>
    <property type="match status" value="4"/>
</dbReference>
<dbReference type="Gene3D" id="3.30.559.30">
    <property type="entry name" value="Nonribosomal peptide synthetase, condensation domain"/>
    <property type="match status" value="4"/>
</dbReference>
<dbReference type="CDD" id="cd19531">
    <property type="entry name" value="LCL_NRPS-like"/>
    <property type="match status" value="4"/>
</dbReference>
<gene>
    <name evidence="9" type="ORF">GCM10008014_15540</name>
</gene>
<dbReference type="InterPro" id="IPR009081">
    <property type="entry name" value="PP-bd_ACP"/>
</dbReference>
<evidence type="ECO:0000313" key="9">
    <source>
        <dbReference type="EMBL" id="GGH50431.1"/>
    </source>
</evidence>
<dbReference type="SUPFAM" id="SSF52777">
    <property type="entry name" value="CoA-dependent acyltransferases"/>
    <property type="match status" value="8"/>
</dbReference>
<dbReference type="PROSITE" id="PS00012">
    <property type="entry name" value="PHOSPHOPANTETHEINE"/>
    <property type="match status" value="4"/>
</dbReference>
<dbReference type="SMART" id="SM00823">
    <property type="entry name" value="PKS_PP"/>
    <property type="match status" value="4"/>
</dbReference>
<keyword evidence="10" id="KW-1185">Reference proteome</keyword>
<evidence type="ECO:0000256" key="3">
    <source>
        <dbReference type="ARBA" id="ARBA00022450"/>
    </source>
</evidence>
<dbReference type="Pfam" id="PF13193">
    <property type="entry name" value="AMP-binding_C"/>
    <property type="match status" value="4"/>
</dbReference>
<dbReference type="InterPro" id="IPR023213">
    <property type="entry name" value="CAT-like_dom_sf"/>
</dbReference>
<dbReference type="InterPro" id="IPR045851">
    <property type="entry name" value="AMP-bd_C_sf"/>
</dbReference>
<dbReference type="CDD" id="cd17651">
    <property type="entry name" value="A_NRPS_VisG_like"/>
    <property type="match status" value="1"/>
</dbReference>
<protein>
    <recommendedName>
        <fullName evidence="8">Carrier domain-containing protein</fullName>
    </recommendedName>
</protein>
<keyword evidence="5" id="KW-0045">Antibiotic biosynthesis</keyword>
<dbReference type="InterPro" id="IPR036736">
    <property type="entry name" value="ACP-like_sf"/>
</dbReference>
<dbReference type="PANTHER" id="PTHR45527:SF14">
    <property type="entry name" value="PLIPASTATIN SYNTHASE SUBUNIT B"/>
    <property type="match status" value="1"/>
</dbReference>
<dbReference type="Gene3D" id="2.30.38.10">
    <property type="entry name" value="Luciferase, Domain 3"/>
    <property type="match status" value="4"/>
</dbReference>
<evidence type="ECO:0000256" key="2">
    <source>
        <dbReference type="ARBA" id="ARBA00006432"/>
    </source>
</evidence>
<dbReference type="Pfam" id="PF00501">
    <property type="entry name" value="AMP-binding"/>
    <property type="match status" value="4"/>
</dbReference>
<name>A0ABQ1Z4Z2_9BACL</name>
<dbReference type="SUPFAM" id="SSF56801">
    <property type="entry name" value="Acetyl-CoA synthetase-like"/>
    <property type="match status" value="4"/>
</dbReference>
<comment type="cofactor">
    <cofactor evidence="1">
        <name>pantetheine 4'-phosphate</name>
        <dbReference type="ChEBI" id="CHEBI:47942"/>
    </cofactor>
</comment>
<dbReference type="CDD" id="cd12117">
    <property type="entry name" value="A_NRPS_Srf_like"/>
    <property type="match status" value="1"/>
</dbReference>
<sequence length="4288" mass="488389">MNPNNNSLGSIQLNGKTNDVFVFPMSSSQKRLWFIEELNPSTVYNLPSALDIKGPINLGALERSIQHVIERHEILRTTFAQNEDELVQIIHPTVEMKMSIIEVQEQELDSLLKEEVSKAFDLTKGPLFRAMIFRVNSNHNVLFWNMHHIISDGWSMKVLHDEISAFYAAYSKGETLDLSELTLQYADFSEWHNDWLEGEEAQEQLEFWKKKLGGDLPVLQLHTDYPRPVNQTFRGSQESITIPQELINKLEHLSETENATMFTLFLAAYNVLLYRYTFQKDILIGTPIAGRNQKETEDLIGFFVNTLVLRLNVTEKSTFRDVMVESRRVAYEAFDNQDIPFDKVVEEVQPQRNSGYSPLFQVMLDYQNSTIKPLELEGVMLTPRNLEFSTAKFDLILSIANDQNGLLATFEYNTDLFMNETISRMANHFLNLLKSVAQYPDQEISRLCMLSENETNQILLEWNDTATEFPRNKCIQDEFEQQVALNPDAIALRYQDKTLTYNELNKRANQIAHYLKENGVQPECLVGLCVKRSIEMITSMLGIIKAGGVYVPLDASYPEERLRYIFDDAKVTFLITEDDMVHKLPFYNDGFTLKIDTEWDKVSECSESNPVHELNSDSPAYVNYTSGSTGKPKGVVIPHRGVLRLVKNSNYVSLSNKETLLQFATISFDAATFEIWGSLLNGAKLVIYPYALTSLEELGQSIQHYQITTLLLTTGLFHQMVDYHLDDLKGVGQLFTGGDVLSTSHARKVLENLNDCRLINAYGPTESTTIACFYPMDRVDQISKTVPIGKPISNTEVYILDDWYQPVPIGVPGELYIGGDGLALEYLGRKDLTEERFIPNPFNDASTSRIYKTGDLVRYLADGNIEFLGRTDKQVKIRGFRIELGEIEAVLKNYPDVEDAVVTVQENTSGDKRLIGYVVTAEKREASIKHLLSYLKENVPEYMIPLIVLTNESLPLTLNGKVDYKALSALEINVEESEDDILPHTDVEKKIVEVWQTVLGINRIGMYDNFFELGGHSLVATRVISRLRKEFDIQIDVRHIFNYPTITELATFVEGQIDQISKKSNWDLEGIRTIERHNNLPLSFAQQRLWFVDQLSDINHLYSIPLVYNVQGNLNVEVLQQSLSRIVDRHESLRTIFKDIDGTPVQLINSKTELNINIIDLSDNLTDERDTIAHTILRKEARHKFELSEGPLFRVSLIKLETEKYILLLNLHHIVSDAWSNEILLQELAVLYDSILHGRTAPLNDLPYQYVDFSVWQRELMHGSKLHEEMAYWKTQLGGELPVLQLPTDRPRSKNQTFRGKNKRFQLSDELYKELKQLSQHTGTSLNMTLLAAFKVLLHRYTGQNDILIGSPISGRNYEGVEKMIGFFVNTLVFRTNISSEQSFGEFLQHVREVSLDAFSNQNVPFEKLVEEIQPNRDTSTSPLFQVMFSMLNSSAPALALSGLVLEPVDLEADVAKYELSLAITENENKIEASFDYNIDLFDDETISRMTQHYLTILNGIVSNPNCMIGELPILTEIEKQKFLVDWNIREEAKVTYESLADLFESRVEHSPDTLAVVYGNRQLTYHELNERANQLANHLHKFGVRDNQLVGIMVERSLEMIVGILAILKAGGAYLPIEPNLPKERIQYMLNDSEVQLLLTQKNWQDDFLFSGDTIDLEDERIYQGNANNPAPMNRLSNYAYVIYTSGSTGKPKGVMVTQRNVLHILNVLGQLYPFGSNDVYLLKTPFTFDVSVSEIFGWISGGGKLAILKPQDEKDPLRLFEAIKDYKVTHVNFVPSMLHSFLERLKDKTQEKLPALRYVFSAGEALQKESAKMFFEVLQGVELVNLYGPTEITIYATNYSVKEELPKSSIPIGRPLPNTTAYVVNGKLQMQPLGVPGELCISGLGLTEGYINKQALTEEKFVYAPWNPTERMYRTGDLVRWLPNGDLEYLGRIDDQIKLRGIRIELGEIQSVLESHPLIRECVVLVKEDHKHDQRLVAYIVLKQGESFNSGEIRQFLRKILPEYMVPSTLINLNEIPLSPNGKIDRAALPNPKSEDVVGNSEFTSPQNPMEEILAGIWSQVLGLERVGIHDNFFELGGHSLLAIQVLSRLRNAVGAEVPVQSIFNYPTIFEFASQIDMSKKTANEISIQAISREQKLPMSSSQNRLWFLNEMESKNKYVYNIPLALRLSGELERSILEKVLNTIISRHESLRTTFRGDGDQIEQVIAPRKEIKISFIDHADETLEDQETELKRLIRAEVMNEFDLSQGPLFRASIIRLQPDEHILLLNLHHIISDGWSQDILLREISTLYRAHLQNEIVELPKLPIQYADYAAWQKEWIKNEEITKQINYWKQQLQDQPLLLQLPTDRQRPSVQTYAGDIFRFEIPERVAGLLKELSVREGTTLYMTLLAAFKVLLFRYSDQEDVSVGSPVTNRNHQDLENLIGLFVNTLVLRTQIKREMSYLELLKQVRKVALEAYANQDVPFEKIVEELRVERDLSHSPLFQVMFIIQNISNKKMEIIGLNIEEIEIDTNSSKYDLTLFIAEENNRLTAVFEFNTDMFEKNTVARMADSFNALLEGIIDQPELSIGRLPVLPFKEQQKLLVDWNLTSKDYTLDKGMHLFFEEQVEQTPEAIAAVFDKDSLSYKILNSRANQLARHLQSIGVKPGVLVGVYMERSLEMLVSLLAIFKAGGAYVPLDPSFPTERISFMLQDSKTNVILTTTGLEKRISEHKAQIVYVDRDWSQICYQDDSNLKCYRPQDSLVYTIYTSGSTGKPKGVQIRSEALTNYLLATNEHLQLQNTDRFLAVTTISFDIAGMELYLPLMQGACVVIASRDEVTDGERLAELLITSEATVMQATPATWQMLIQAGWSGNRQLKVLTGGEALPLSLANQLLNRSAGVWNFYGPTETTIYSAISKVESGRNWVSIGRPIANTSLYVLDHQFQLVPVGVPGELYIGGEGLAVGYLNRPELTQEKFLEDPFSNRSSARMYRTGDLVRYRENGELEFISRIDNQVKVRGFRIELGEIENVLLAHTGIKEAVVVVREDVLNDKRLVAYIKAEEGSELDYQSLRNLLKRSLPDYMIPSAIIMMDKFPLTPNGKIDRRALDGQHGLELSPQNKSEAPRTMMEKQLADMWCDILRIDQVSIHDNFFEIGGHSLLATQLISRIRKELKIEIPLRSLFENPSIASLSTEIAEIDVDDPILQLPESLLRSDQETLQLSFAQQRLWFLNELESNSAFYNVPIAFYLRGKLNIPALEKAFHDIISRHEILRTTFAKVDGEALQHVHSEMDLNINLLDFESFSDIEQEIQIHSFIEQDSKKSFDLSTGPLLRVTIIRSKPDQHVLLLTVHHIIFDVWSLDVFAKDLAVHYEARANNKHDFYLPDLTVQYADFANWQRKWIQNKVMDKQLSYWKQKLLNIPPSLELLTDRPRPPVQTFYGAHESINLSSSLLKALQKVSAQEDATLYMTMLAAFKVMLYRYTYQEDILVGSPIANRPMAEVEDMIGLFTNTLVLRSQVEGSMSFAELLRQVRITALEAYENQDLPFEKLVEEMQPNRDLSRSPLFQVMLAYQDFSSHNFTIDGLNFELMSVDNKTSKFDLTLFVQKAEQGMTIAMEYNTDLFDQSTIQRMLSHLKIILEQLGGNPNQAIREVPMLGEQEKLQLLGEWNDSISNSKAEKSVHHMIEEQARKTPDAQALSLDGKYLTYRELNQRANQLANYLRKFGVEVDSPVGICLERSIEGIIAVLAIFKAGGAVVSLEPNFPEERLAFIINDAKVKMVLINQTLMDKVPALTSAKMICLDSEWKNIANENSDNLSNKVTMEDLAYLIYTSGSTGIPKGVAVPHLTLANLITWQTKNSALLGPIKTLQFTSLSFDVSYQEIFSTLCVGGELILVSEEVRRDSVMLLNYIDSEKIERIYLPFIALQQLAEALVNKAAPVPTHLKEVITAGEQLKVTPSIKKMFESLNNCTLHNQYGPSETHVITAMVLEDDPNDWPLLPYIGRPIDNTKVYILDNQLNPVPVGVPGVMYLAGDCLARGYLNRPDLTDEKFIVNPFDEGLNTRIYNSGDLARYHQDGQIEFLGRIDDQVKIRGYRVELGEIEALLAQHPEVQECAVVVREEVVGEKNLVAYMVTSEQDNNTDFRQYLKKLLPEYMVPFTFIKLEKIPLTGTGKVDRKSLPAPQNSPISTAMYAAPLTELERTISSIWEEVLGIEKVGVKDNFFDLGGHSLLVVKVCSKLSEEIGQVVPVLHMFRYPTIEDLVNATLHGKSEPNGREDKMARVNNRKEEQRKQRQLRQQRVQTKRKRGDQNE</sequence>
<dbReference type="Gene3D" id="3.30.559.10">
    <property type="entry name" value="Chloramphenicol acetyltransferase-like domain"/>
    <property type="match status" value="4"/>
</dbReference>
<feature type="domain" description="Carrier" evidence="8">
    <location>
        <begin position="3103"/>
        <end position="3178"/>
    </location>
</feature>
<dbReference type="CDD" id="cd12116">
    <property type="entry name" value="A_NRPS_Ta1_like"/>
    <property type="match status" value="1"/>
</dbReference>
<comment type="similarity">
    <text evidence="2">Belongs to the ATP-dependent AMP-binding enzyme family.</text>
</comment>
<dbReference type="InterPro" id="IPR025110">
    <property type="entry name" value="AMP-bd_C"/>
</dbReference>
<dbReference type="InterPro" id="IPR010071">
    <property type="entry name" value="AA_adenyl_dom"/>
</dbReference>
<evidence type="ECO:0000256" key="4">
    <source>
        <dbReference type="ARBA" id="ARBA00022553"/>
    </source>
</evidence>
<dbReference type="PROSITE" id="PS00455">
    <property type="entry name" value="AMP_BINDING"/>
    <property type="match status" value="3"/>
</dbReference>
<dbReference type="PROSITE" id="PS50075">
    <property type="entry name" value="CARRIER"/>
    <property type="match status" value="4"/>
</dbReference>
<evidence type="ECO:0000256" key="7">
    <source>
        <dbReference type="SAM" id="MobiDB-lite"/>
    </source>
</evidence>
<evidence type="ECO:0000259" key="8">
    <source>
        <dbReference type="PROSITE" id="PS50075"/>
    </source>
</evidence>
<evidence type="ECO:0000313" key="10">
    <source>
        <dbReference type="Proteomes" id="UP000652153"/>
    </source>
</evidence>
<comment type="caution">
    <text evidence="9">The sequence shown here is derived from an EMBL/GenBank/DDBJ whole genome shotgun (WGS) entry which is preliminary data.</text>
</comment>
<dbReference type="SUPFAM" id="SSF47336">
    <property type="entry name" value="ACP-like"/>
    <property type="match status" value="4"/>
</dbReference>
<keyword evidence="3" id="KW-0596">Phosphopantetheine</keyword>
<keyword evidence="6" id="KW-0511">Multifunctional enzyme</keyword>
<dbReference type="PANTHER" id="PTHR45527">
    <property type="entry name" value="NONRIBOSOMAL PEPTIDE SYNTHETASE"/>
    <property type="match status" value="1"/>
</dbReference>
<evidence type="ECO:0000256" key="5">
    <source>
        <dbReference type="ARBA" id="ARBA00023194"/>
    </source>
</evidence>
<dbReference type="RefSeq" id="WP_188591930.1">
    <property type="nucleotide sequence ID" value="NZ_BMFU01000002.1"/>
</dbReference>
<feature type="compositionally biased region" description="Basic residues" evidence="7">
    <location>
        <begin position="4269"/>
        <end position="4288"/>
    </location>
</feature>
<dbReference type="CDD" id="cd05930">
    <property type="entry name" value="A_NRPS"/>
    <property type="match status" value="1"/>
</dbReference>
<dbReference type="Gene3D" id="1.10.1200.10">
    <property type="entry name" value="ACP-like"/>
    <property type="match status" value="4"/>
</dbReference>
<dbReference type="Gene3D" id="3.40.50.980">
    <property type="match status" value="8"/>
</dbReference>
<accession>A0ABQ1Z4Z2</accession>
<reference evidence="10" key="1">
    <citation type="journal article" date="2019" name="Int. J. Syst. Evol. Microbiol.">
        <title>The Global Catalogue of Microorganisms (GCM) 10K type strain sequencing project: providing services to taxonomists for standard genome sequencing and annotation.</title>
        <authorList>
            <consortium name="The Broad Institute Genomics Platform"/>
            <consortium name="The Broad Institute Genome Sequencing Center for Infectious Disease"/>
            <person name="Wu L."/>
            <person name="Ma J."/>
        </authorList>
    </citation>
    <scope>NUCLEOTIDE SEQUENCE [LARGE SCALE GENOMIC DNA]</scope>
    <source>
        <strain evidence="10">CGMCC 1.12770</strain>
    </source>
</reference>
<organism evidence="9 10">
    <name type="scientific">Paenibacillus silvae</name>
    <dbReference type="NCBI Taxonomy" id="1325358"/>
    <lineage>
        <taxon>Bacteria</taxon>
        <taxon>Bacillati</taxon>
        <taxon>Bacillota</taxon>
        <taxon>Bacilli</taxon>
        <taxon>Bacillales</taxon>
        <taxon>Paenibacillaceae</taxon>
        <taxon>Paenibacillus</taxon>
    </lineage>
</organism>
<dbReference type="EMBL" id="BMFU01000002">
    <property type="protein sequence ID" value="GGH50431.1"/>
    <property type="molecule type" value="Genomic_DNA"/>
</dbReference>
<feature type="domain" description="Carrier" evidence="8">
    <location>
        <begin position="2047"/>
        <end position="2122"/>
    </location>
</feature>
<dbReference type="Gene3D" id="3.30.300.30">
    <property type="match status" value="4"/>
</dbReference>
<dbReference type="NCBIfam" id="TIGR01733">
    <property type="entry name" value="AA-adenyl-dom"/>
    <property type="match status" value="4"/>
</dbReference>
<dbReference type="InterPro" id="IPR020806">
    <property type="entry name" value="PKS_PP-bd"/>
</dbReference>
<proteinExistence type="inferred from homology"/>
<dbReference type="InterPro" id="IPR000873">
    <property type="entry name" value="AMP-dep_synth/lig_dom"/>
</dbReference>
<dbReference type="InterPro" id="IPR020845">
    <property type="entry name" value="AMP-binding_CS"/>
</dbReference>
<feature type="domain" description="Carrier" evidence="8">
    <location>
        <begin position="982"/>
        <end position="1057"/>
    </location>
</feature>
<keyword evidence="4" id="KW-0597">Phosphoprotein</keyword>
<evidence type="ECO:0000256" key="1">
    <source>
        <dbReference type="ARBA" id="ARBA00001957"/>
    </source>
</evidence>
<dbReference type="Pfam" id="PF00550">
    <property type="entry name" value="PP-binding"/>
    <property type="match status" value="4"/>
</dbReference>
<dbReference type="Pfam" id="PF00668">
    <property type="entry name" value="Condensation"/>
    <property type="match status" value="4"/>
</dbReference>
<feature type="domain" description="Carrier" evidence="8">
    <location>
        <begin position="4171"/>
        <end position="4246"/>
    </location>
</feature>
<dbReference type="InterPro" id="IPR006162">
    <property type="entry name" value="Ppantetheine_attach_site"/>
</dbReference>
<dbReference type="InterPro" id="IPR001242">
    <property type="entry name" value="Condensation_dom"/>
</dbReference>
<feature type="region of interest" description="Disordered" evidence="7">
    <location>
        <begin position="4244"/>
        <end position="4288"/>
    </location>
</feature>
<feature type="compositionally biased region" description="Basic and acidic residues" evidence="7">
    <location>
        <begin position="4245"/>
        <end position="4268"/>
    </location>
</feature>